<dbReference type="GO" id="GO:0008270">
    <property type="term" value="F:zinc ion binding"/>
    <property type="evidence" value="ECO:0007669"/>
    <property type="project" value="InterPro"/>
</dbReference>
<reference evidence="4 5" key="1">
    <citation type="journal article" date="2018" name="Sci. Rep.">
        <title>Comparative genomics provides insights into the lifestyle and reveals functional heterogeneity of dark septate endophytic fungi.</title>
        <authorList>
            <person name="Knapp D.G."/>
            <person name="Nemeth J.B."/>
            <person name="Barry K."/>
            <person name="Hainaut M."/>
            <person name="Henrissat B."/>
            <person name="Johnson J."/>
            <person name="Kuo A."/>
            <person name="Lim J.H.P."/>
            <person name="Lipzen A."/>
            <person name="Nolan M."/>
            <person name="Ohm R.A."/>
            <person name="Tamas L."/>
            <person name="Grigoriev I.V."/>
            <person name="Spatafora J.W."/>
            <person name="Nagy L.G."/>
            <person name="Kovacs G.M."/>
        </authorList>
    </citation>
    <scope>NUCLEOTIDE SEQUENCE [LARGE SCALE GENOMIC DNA]</scope>
    <source>
        <strain evidence="4 5">DSE2036</strain>
    </source>
</reference>
<protein>
    <recommendedName>
        <fullName evidence="3">Zn(2)-C6 fungal-type domain-containing protein</fullName>
    </recommendedName>
</protein>
<evidence type="ECO:0000256" key="2">
    <source>
        <dbReference type="SAM" id="MobiDB-lite"/>
    </source>
</evidence>
<dbReference type="GO" id="GO:0001228">
    <property type="term" value="F:DNA-binding transcription activator activity, RNA polymerase II-specific"/>
    <property type="evidence" value="ECO:0007669"/>
    <property type="project" value="TreeGrafter"/>
</dbReference>
<dbReference type="InterPro" id="IPR036864">
    <property type="entry name" value="Zn2-C6_fun-type_DNA-bd_sf"/>
</dbReference>
<feature type="region of interest" description="Disordered" evidence="2">
    <location>
        <begin position="1"/>
        <end position="53"/>
    </location>
</feature>
<dbReference type="PROSITE" id="PS50048">
    <property type="entry name" value="ZN2_CY6_FUNGAL_2"/>
    <property type="match status" value="1"/>
</dbReference>
<keyword evidence="5" id="KW-1185">Reference proteome</keyword>
<proteinExistence type="predicted"/>
<dbReference type="PANTHER" id="PTHR47784:SF5">
    <property type="entry name" value="STEROL UPTAKE CONTROL PROTEIN 2"/>
    <property type="match status" value="1"/>
</dbReference>
<accession>A0A2V1DYJ4</accession>
<dbReference type="InterPro" id="IPR001138">
    <property type="entry name" value="Zn2Cys6_DnaBD"/>
</dbReference>
<gene>
    <name evidence="4" type="ORF">DM02DRAFT_612343</name>
</gene>
<dbReference type="OrthoDB" id="416217at2759"/>
<dbReference type="InterPro" id="IPR021858">
    <property type="entry name" value="Fun_TF"/>
</dbReference>
<sequence length="411" mass="46532">MQLNTPPSVRSAQADSSGTENHSGVPSPNLVHGESIEKPVTEKSVQRRAHRKSHSGCKQCKRRHIKCDERKPECSNCRRRHTRCDYLSAVASSSANTPDCESNDSAVSIPAPSFDLSVPDIELMYHWTTCTCYSLAAGNKGATYWKQDVTEIGLGNRYVLRLILAFTALHLAYSRPTRREEYAPRADEHYAAAMPVLTAELSHINQDNCDAVLIAVQLVVFLNWAQGPRPGEYLAFGTGHSDWLTMFRGIRTTVETLGSGAFSRHGSGLRARGKPLPPADPSIEYQQALDELREYVTYNSLPSSLPISLHSLDILIECYNNRYCGNNSEYHVIFAWLYRMREEFLEAMQRHDAVPLVIYAHFVVLLYELERFWYMKGWSTHVLSGIWEVLRDEDRISIRWPCAVVGWLPPT</sequence>
<dbReference type="CDD" id="cd00067">
    <property type="entry name" value="GAL4"/>
    <property type="match status" value="1"/>
</dbReference>
<evidence type="ECO:0000313" key="4">
    <source>
        <dbReference type="EMBL" id="PVI03261.1"/>
    </source>
</evidence>
<name>A0A2V1DYJ4_9PLEO</name>
<feature type="compositionally biased region" description="Polar residues" evidence="2">
    <location>
        <begin position="1"/>
        <end position="26"/>
    </location>
</feature>
<dbReference type="Pfam" id="PF11951">
    <property type="entry name" value="Fungal_trans_2"/>
    <property type="match status" value="1"/>
</dbReference>
<dbReference type="Pfam" id="PF00172">
    <property type="entry name" value="Zn_clus"/>
    <property type="match status" value="1"/>
</dbReference>
<dbReference type="SMART" id="SM00066">
    <property type="entry name" value="GAL4"/>
    <property type="match status" value="1"/>
</dbReference>
<dbReference type="PROSITE" id="PS00463">
    <property type="entry name" value="ZN2_CY6_FUNGAL_1"/>
    <property type="match status" value="1"/>
</dbReference>
<organism evidence="4 5">
    <name type="scientific">Periconia macrospinosa</name>
    <dbReference type="NCBI Taxonomy" id="97972"/>
    <lineage>
        <taxon>Eukaryota</taxon>
        <taxon>Fungi</taxon>
        <taxon>Dikarya</taxon>
        <taxon>Ascomycota</taxon>
        <taxon>Pezizomycotina</taxon>
        <taxon>Dothideomycetes</taxon>
        <taxon>Pleosporomycetidae</taxon>
        <taxon>Pleosporales</taxon>
        <taxon>Massarineae</taxon>
        <taxon>Periconiaceae</taxon>
        <taxon>Periconia</taxon>
    </lineage>
</organism>
<keyword evidence="1" id="KW-0539">Nucleus</keyword>
<dbReference type="AlphaFoldDB" id="A0A2V1DYJ4"/>
<dbReference type="SUPFAM" id="SSF57701">
    <property type="entry name" value="Zn2/Cys6 DNA-binding domain"/>
    <property type="match status" value="1"/>
</dbReference>
<dbReference type="InterPro" id="IPR053157">
    <property type="entry name" value="Sterol_Uptake_Regulator"/>
</dbReference>
<dbReference type="PANTHER" id="PTHR47784">
    <property type="entry name" value="STEROL UPTAKE CONTROL PROTEIN 2"/>
    <property type="match status" value="1"/>
</dbReference>
<feature type="domain" description="Zn(2)-C6 fungal-type" evidence="3">
    <location>
        <begin position="56"/>
        <end position="86"/>
    </location>
</feature>
<evidence type="ECO:0000313" key="5">
    <source>
        <dbReference type="Proteomes" id="UP000244855"/>
    </source>
</evidence>
<dbReference type="STRING" id="97972.A0A2V1DYJ4"/>
<dbReference type="Gene3D" id="4.10.240.10">
    <property type="entry name" value="Zn(2)-C6 fungal-type DNA-binding domain"/>
    <property type="match status" value="1"/>
</dbReference>
<evidence type="ECO:0000256" key="1">
    <source>
        <dbReference type="ARBA" id="ARBA00023242"/>
    </source>
</evidence>
<dbReference type="EMBL" id="KZ805333">
    <property type="protein sequence ID" value="PVI03261.1"/>
    <property type="molecule type" value="Genomic_DNA"/>
</dbReference>
<feature type="compositionally biased region" description="Basic and acidic residues" evidence="2">
    <location>
        <begin position="34"/>
        <end position="45"/>
    </location>
</feature>
<dbReference type="Proteomes" id="UP000244855">
    <property type="component" value="Unassembled WGS sequence"/>
</dbReference>
<evidence type="ECO:0000259" key="3">
    <source>
        <dbReference type="PROSITE" id="PS50048"/>
    </source>
</evidence>